<dbReference type="SUPFAM" id="SSF47413">
    <property type="entry name" value="lambda repressor-like DNA-binding domains"/>
    <property type="match status" value="1"/>
</dbReference>
<dbReference type="RefSeq" id="WP_066443848.1">
    <property type="nucleotide sequence ID" value="NZ_CAUWFI010000005.1"/>
</dbReference>
<protein>
    <submittedName>
        <fullName evidence="3">DNA-binding XRE family transcriptional regulator</fullName>
    </submittedName>
</protein>
<dbReference type="Pfam" id="PF01381">
    <property type="entry name" value="HTH_3"/>
    <property type="match status" value="1"/>
</dbReference>
<organism evidence="3 4">
    <name type="scientific">Longibaculum muris</name>
    <dbReference type="NCBI Taxonomy" id="1796628"/>
    <lineage>
        <taxon>Bacteria</taxon>
        <taxon>Bacillati</taxon>
        <taxon>Bacillota</taxon>
        <taxon>Erysipelotrichia</taxon>
        <taxon>Erysipelotrichales</taxon>
        <taxon>Coprobacillaceae</taxon>
        <taxon>Longibaculum</taxon>
    </lineage>
</organism>
<evidence type="ECO:0000313" key="4">
    <source>
        <dbReference type="Proteomes" id="UP000295515"/>
    </source>
</evidence>
<dbReference type="PANTHER" id="PTHR46558:SF4">
    <property type="entry name" value="DNA-BIDING PHAGE PROTEIN"/>
    <property type="match status" value="1"/>
</dbReference>
<evidence type="ECO:0000259" key="2">
    <source>
        <dbReference type="PROSITE" id="PS50943"/>
    </source>
</evidence>
<evidence type="ECO:0000313" key="3">
    <source>
        <dbReference type="EMBL" id="TCV97862.1"/>
    </source>
</evidence>
<dbReference type="AlphaFoldDB" id="A0A4R3YZ73"/>
<dbReference type="GeneID" id="98915766"/>
<dbReference type="CDD" id="cd00093">
    <property type="entry name" value="HTH_XRE"/>
    <property type="match status" value="1"/>
</dbReference>
<dbReference type="EMBL" id="SMCQ01000014">
    <property type="protein sequence ID" value="TCV97862.1"/>
    <property type="molecule type" value="Genomic_DNA"/>
</dbReference>
<dbReference type="Gene3D" id="1.10.260.40">
    <property type="entry name" value="lambda repressor-like DNA-binding domains"/>
    <property type="match status" value="1"/>
</dbReference>
<name>A0A4R3YZ73_9FIRM</name>
<dbReference type="GO" id="GO:0003677">
    <property type="term" value="F:DNA binding"/>
    <property type="evidence" value="ECO:0007669"/>
    <property type="project" value="UniProtKB-KW"/>
</dbReference>
<dbReference type="PROSITE" id="PS50943">
    <property type="entry name" value="HTH_CROC1"/>
    <property type="match status" value="1"/>
</dbReference>
<keyword evidence="1 3" id="KW-0238">DNA-binding</keyword>
<dbReference type="PANTHER" id="PTHR46558">
    <property type="entry name" value="TRACRIPTIONAL REGULATORY PROTEIN-RELATED-RELATED"/>
    <property type="match status" value="1"/>
</dbReference>
<sequence>MNNRIKELREREGLSQTQLAEKINASQQSISQWENHLKEVPMDIAVALSDYFHVTIDYLMCRTNQYCYDDKQFSELNQEIAQLSIRDQRLIKTLIKSMLEENKK</sequence>
<proteinExistence type="predicted"/>
<dbReference type="InterPro" id="IPR010982">
    <property type="entry name" value="Lambda_DNA-bd_dom_sf"/>
</dbReference>
<evidence type="ECO:0000256" key="1">
    <source>
        <dbReference type="ARBA" id="ARBA00023125"/>
    </source>
</evidence>
<dbReference type="InterPro" id="IPR001387">
    <property type="entry name" value="Cro/C1-type_HTH"/>
</dbReference>
<gene>
    <name evidence="3" type="ORF">EDD60_11428</name>
</gene>
<feature type="domain" description="HTH cro/C1-type" evidence="2">
    <location>
        <begin position="5"/>
        <end position="59"/>
    </location>
</feature>
<reference evidence="3 4" key="1">
    <citation type="submission" date="2019-03" db="EMBL/GenBank/DDBJ databases">
        <title>Genomic Encyclopedia of Type Strains, Phase IV (KMG-IV): sequencing the most valuable type-strain genomes for metagenomic binning, comparative biology and taxonomic classification.</title>
        <authorList>
            <person name="Goeker M."/>
        </authorList>
    </citation>
    <scope>NUCLEOTIDE SEQUENCE [LARGE SCALE GENOMIC DNA]</scope>
    <source>
        <strain evidence="3 4">DSM 29487</strain>
    </source>
</reference>
<comment type="caution">
    <text evidence="3">The sequence shown here is derived from an EMBL/GenBank/DDBJ whole genome shotgun (WGS) entry which is preliminary data.</text>
</comment>
<dbReference type="SMART" id="SM00530">
    <property type="entry name" value="HTH_XRE"/>
    <property type="match status" value="1"/>
</dbReference>
<keyword evidence="4" id="KW-1185">Reference proteome</keyword>
<accession>A0A4R3YZ73</accession>
<dbReference type="Proteomes" id="UP000295515">
    <property type="component" value="Unassembled WGS sequence"/>
</dbReference>